<evidence type="ECO:0000256" key="8">
    <source>
        <dbReference type="ARBA" id="ARBA00023125"/>
    </source>
</evidence>
<dbReference type="SMART" id="SM00868">
    <property type="entry name" value="zf-AD"/>
    <property type="match status" value="1"/>
</dbReference>
<dbReference type="GO" id="GO:0000978">
    <property type="term" value="F:RNA polymerase II cis-regulatory region sequence-specific DNA binding"/>
    <property type="evidence" value="ECO:0007669"/>
    <property type="project" value="TreeGrafter"/>
</dbReference>
<keyword evidence="5 11" id="KW-0863">Zinc-finger</keyword>
<dbReference type="AlphaFoldDB" id="A0A9P0DR61"/>
<sequence length="472" mass="54962">MNKESSVNNISVEEFSEICRICFNKEGLEPFEQHPLLNIYQKITDLQVDTHEGLPMKICYKCSRKLNEVSMFIKISKTSDEYLRRILQESRVQSVPELQVISHSVTERSDTDEELESSITKTNSKIQNYKCEICSEHFETKSKLSAHHKTSENCKSKPLKCSHCNKMFLDDIQLNSHVLSHTSKVLHECKICLKKFHHSKNLKRHDDIVHKGLKPYRCEICGKDFSRLLTKNDHVYSHKAEKPYSCKLCSETFSSYTKQFFHMYLHKIESSEITNTLLVVSKTESGQLEAKCKECMKIFSTPKTAYQHTHNPQEKKAEEERTFLCTICGKTFNRKAHLQSHYRLHSGEKPYECTLCNKKFRHLARYKSHNLLHTGQRPYSCEICDKSFVQLDHLKQHTSVHSGRKPHACAFCRKTFAHKCNLVVHERIHTGDMPYKCSLCDKEFYHSSTMKKHEKIHGNDGKTVRGKLVKGK</sequence>
<dbReference type="SUPFAM" id="SSF57667">
    <property type="entry name" value="beta-beta-alpha zinc fingers"/>
    <property type="match status" value="6"/>
</dbReference>
<dbReference type="FunFam" id="3.30.160.60:FF:001498">
    <property type="entry name" value="Zinc finger protein 404"/>
    <property type="match status" value="1"/>
</dbReference>
<organism evidence="15 16">
    <name type="scientific">Phaedon cochleariae</name>
    <name type="common">Mustard beetle</name>
    <dbReference type="NCBI Taxonomy" id="80249"/>
    <lineage>
        <taxon>Eukaryota</taxon>
        <taxon>Metazoa</taxon>
        <taxon>Ecdysozoa</taxon>
        <taxon>Arthropoda</taxon>
        <taxon>Hexapoda</taxon>
        <taxon>Insecta</taxon>
        <taxon>Pterygota</taxon>
        <taxon>Neoptera</taxon>
        <taxon>Endopterygota</taxon>
        <taxon>Coleoptera</taxon>
        <taxon>Polyphaga</taxon>
        <taxon>Cucujiformia</taxon>
        <taxon>Chrysomeloidea</taxon>
        <taxon>Chrysomelidae</taxon>
        <taxon>Chrysomelinae</taxon>
        <taxon>Chrysomelini</taxon>
        <taxon>Phaedon</taxon>
    </lineage>
</organism>
<evidence type="ECO:0000313" key="15">
    <source>
        <dbReference type="EMBL" id="CAH1173485.1"/>
    </source>
</evidence>
<evidence type="ECO:0000256" key="9">
    <source>
        <dbReference type="ARBA" id="ARBA00023163"/>
    </source>
</evidence>
<feature type="domain" description="C2H2-type" evidence="13">
    <location>
        <begin position="407"/>
        <end position="434"/>
    </location>
</feature>
<feature type="domain" description="C2H2-type" evidence="13">
    <location>
        <begin position="129"/>
        <end position="158"/>
    </location>
</feature>
<dbReference type="GO" id="GO:0005634">
    <property type="term" value="C:nucleus"/>
    <property type="evidence" value="ECO:0007669"/>
    <property type="project" value="UniProtKB-SubCell"/>
</dbReference>
<evidence type="ECO:0000313" key="16">
    <source>
        <dbReference type="Proteomes" id="UP001153737"/>
    </source>
</evidence>
<proteinExistence type="inferred from homology"/>
<keyword evidence="4" id="KW-0677">Repeat</keyword>
<feature type="binding site" evidence="12">
    <location>
        <position position="59"/>
    </location>
    <ligand>
        <name>Zn(2+)</name>
        <dbReference type="ChEBI" id="CHEBI:29105"/>
    </ligand>
</feature>
<reference evidence="15" key="1">
    <citation type="submission" date="2022-01" db="EMBL/GenBank/DDBJ databases">
        <authorList>
            <person name="King R."/>
        </authorList>
    </citation>
    <scope>NUCLEOTIDE SEQUENCE</scope>
</reference>
<dbReference type="Pfam" id="PF07776">
    <property type="entry name" value="zf-AD"/>
    <property type="match status" value="1"/>
</dbReference>
<feature type="domain" description="C2H2-type" evidence="13">
    <location>
        <begin position="244"/>
        <end position="271"/>
    </location>
</feature>
<dbReference type="Gene3D" id="3.30.160.60">
    <property type="entry name" value="Classic Zinc Finger"/>
    <property type="match status" value="8"/>
</dbReference>
<evidence type="ECO:0000256" key="11">
    <source>
        <dbReference type="PROSITE-ProRule" id="PRU00042"/>
    </source>
</evidence>
<dbReference type="EMBL" id="OU896712">
    <property type="protein sequence ID" value="CAH1173485.1"/>
    <property type="molecule type" value="Genomic_DNA"/>
</dbReference>
<protein>
    <recommendedName>
        <fullName evidence="17">Zinc finger protein</fullName>
    </recommendedName>
</protein>
<evidence type="ECO:0008006" key="17">
    <source>
        <dbReference type="Google" id="ProtNLM"/>
    </source>
</evidence>
<feature type="domain" description="C2H2-type" evidence="13">
    <location>
        <begin position="351"/>
        <end position="378"/>
    </location>
</feature>
<evidence type="ECO:0000256" key="4">
    <source>
        <dbReference type="ARBA" id="ARBA00022737"/>
    </source>
</evidence>
<dbReference type="InterPro" id="IPR036236">
    <property type="entry name" value="Znf_C2H2_sf"/>
</dbReference>
<feature type="binding site" evidence="12">
    <location>
        <position position="22"/>
    </location>
    <ligand>
        <name>Zn(2+)</name>
        <dbReference type="ChEBI" id="CHEBI:29105"/>
    </ligand>
</feature>
<keyword evidence="3 12" id="KW-0479">Metal-binding</keyword>
<feature type="domain" description="C2H2-type" evidence="13">
    <location>
        <begin position="379"/>
        <end position="406"/>
    </location>
</feature>
<dbReference type="SMART" id="SM00355">
    <property type="entry name" value="ZnF_C2H2"/>
    <property type="match status" value="10"/>
</dbReference>
<keyword evidence="9" id="KW-0804">Transcription</keyword>
<dbReference type="Proteomes" id="UP001153737">
    <property type="component" value="Chromosome 6"/>
</dbReference>
<dbReference type="PANTHER" id="PTHR24393">
    <property type="entry name" value="ZINC FINGER PROTEIN"/>
    <property type="match status" value="1"/>
</dbReference>
<dbReference type="PROSITE" id="PS51915">
    <property type="entry name" value="ZAD"/>
    <property type="match status" value="1"/>
</dbReference>
<evidence type="ECO:0000256" key="12">
    <source>
        <dbReference type="PROSITE-ProRule" id="PRU01263"/>
    </source>
</evidence>
<evidence type="ECO:0000256" key="5">
    <source>
        <dbReference type="ARBA" id="ARBA00022771"/>
    </source>
</evidence>
<feature type="domain" description="C2H2-type" evidence="13">
    <location>
        <begin position="435"/>
        <end position="462"/>
    </location>
</feature>
<dbReference type="PANTHER" id="PTHR24393:SF15">
    <property type="entry name" value="IP01243P-RELATED"/>
    <property type="match status" value="1"/>
</dbReference>
<feature type="domain" description="C2H2-type" evidence="13">
    <location>
        <begin position="159"/>
        <end position="186"/>
    </location>
</feature>
<dbReference type="PROSITE" id="PS00028">
    <property type="entry name" value="ZINC_FINGER_C2H2_1"/>
    <property type="match status" value="9"/>
</dbReference>
<name>A0A9P0DR61_PHACE</name>
<feature type="domain" description="C2H2-type" evidence="13">
    <location>
        <begin position="323"/>
        <end position="350"/>
    </location>
</feature>
<dbReference type="InterPro" id="IPR012934">
    <property type="entry name" value="Znf_AD"/>
</dbReference>
<evidence type="ECO:0000256" key="1">
    <source>
        <dbReference type="ARBA" id="ARBA00004123"/>
    </source>
</evidence>
<comment type="similarity">
    <text evidence="2">Belongs to the krueppel C2H2-type zinc-finger protein family.</text>
</comment>
<feature type="binding site" evidence="12">
    <location>
        <position position="62"/>
    </location>
    <ligand>
        <name>Zn(2+)</name>
        <dbReference type="ChEBI" id="CHEBI:29105"/>
    </ligand>
</feature>
<feature type="domain" description="ZAD" evidence="14">
    <location>
        <begin position="17"/>
        <end position="86"/>
    </location>
</feature>
<comment type="subcellular location">
    <subcellularLocation>
        <location evidence="1">Nucleus</location>
    </subcellularLocation>
</comment>
<evidence type="ECO:0000256" key="10">
    <source>
        <dbReference type="ARBA" id="ARBA00023242"/>
    </source>
</evidence>
<dbReference type="GO" id="GO:0008270">
    <property type="term" value="F:zinc ion binding"/>
    <property type="evidence" value="ECO:0007669"/>
    <property type="project" value="UniProtKB-UniRule"/>
</dbReference>
<dbReference type="GO" id="GO:0001228">
    <property type="term" value="F:DNA-binding transcription activator activity, RNA polymerase II-specific"/>
    <property type="evidence" value="ECO:0007669"/>
    <property type="project" value="TreeGrafter"/>
</dbReference>
<feature type="domain" description="C2H2-type" evidence="13">
    <location>
        <begin position="187"/>
        <end position="215"/>
    </location>
</feature>
<gene>
    <name evidence="15" type="ORF">PHAECO_LOCUS10398</name>
</gene>
<dbReference type="FunFam" id="3.30.160.60:FF:000446">
    <property type="entry name" value="Zinc finger protein"/>
    <property type="match status" value="1"/>
</dbReference>
<feature type="domain" description="C2H2-type" evidence="13">
    <location>
        <begin position="216"/>
        <end position="243"/>
    </location>
</feature>
<keyword evidence="7" id="KW-0805">Transcription regulation</keyword>
<dbReference type="Pfam" id="PF00096">
    <property type="entry name" value="zf-C2H2"/>
    <property type="match status" value="4"/>
</dbReference>
<keyword evidence="6 12" id="KW-0862">Zinc</keyword>
<keyword evidence="10" id="KW-0539">Nucleus</keyword>
<evidence type="ECO:0000256" key="7">
    <source>
        <dbReference type="ARBA" id="ARBA00023015"/>
    </source>
</evidence>
<dbReference type="FunFam" id="3.30.160.60:FF:000624">
    <property type="entry name" value="zinc finger protein 697"/>
    <property type="match status" value="1"/>
</dbReference>
<evidence type="ECO:0000256" key="6">
    <source>
        <dbReference type="ARBA" id="ARBA00022833"/>
    </source>
</evidence>
<feature type="binding site" evidence="12">
    <location>
        <position position="19"/>
    </location>
    <ligand>
        <name>Zn(2+)</name>
        <dbReference type="ChEBI" id="CHEBI:29105"/>
    </ligand>
</feature>
<dbReference type="InterPro" id="IPR013087">
    <property type="entry name" value="Znf_C2H2_type"/>
</dbReference>
<evidence type="ECO:0000259" key="14">
    <source>
        <dbReference type="PROSITE" id="PS51915"/>
    </source>
</evidence>
<dbReference type="PROSITE" id="PS50157">
    <property type="entry name" value="ZINC_FINGER_C2H2_2"/>
    <property type="match status" value="10"/>
</dbReference>
<keyword evidence="16" id="KW-1185">Reference proteome</keyword>
<dbReference type="Pfam" id="PF12874">
    <property type="entry name" value="zf-met"/>
    <property type="match status" value="1"/>
</dbReference>
<reference evidence="15" key="2">
    <citation type="submission" date="2022-10" db="EMBL/GenBank/DDBJ databases">
        <authorList>
            <consortium name="ENA_rothamsted_submissions"/>
            <consortium name="culmorum"/>
            <person name="King R."/>
        </authorList>
    </citation>
    <scope>NUCLEOTIDE SEQUENCE</scope>
</reference>
<evidence type="ECO:0000256" key="2">
    <source>
        <dbReference type="ARBA" id="ARBA00006991"/>
    </source>
</evidence>
<evidence type="ECO:0000259" key="13">
    <source>
        <dbReference type="PROSITE" id="PS50157"/>
    </source>
</evidence>
<evidence type="ECO:0000256" key="3">
    <source>
        <dbReference type="ARBA" id="ARBA00022723"/>
    </source>
</evidence>
<accession>A0A9P0DR61</accession>
<keyword evidence="8" id="KW-0238">DNA-binding</keyword>
<dbReference type="OrthoDB" id="6077919at2759"/>
<dbReference type="SUPFAM" id="SSF57716">
    <property type="entry name" value="Glucocorticoid receptor-like (DNA-binding domain)"/>
    <property type="match status" value="1"/>
</dbReference>
<dbReference type="FunFam" id="3.30.160.60:FF:000325">
    <property type="entry name" value="ZFP90 zinc finger protein"/>
    <property type="match status" value="2"/>
</dbReference>